<evidence type="ECO:0000259" key="1">
    <source>
        <dbReference type="Pfam" id="PF08401"/>
    </source>
</evidence>
<dbReference type="PIRSF" id="PIRSF037112">
    <property type="entry name" value="Antirestriction_ArdC"/>
    <property type="match status" value="1"/>
</dbReference>
<dbReference type="AlphaFoldDB" id="A0A7W7K8I1"/>
<dbReference type="RefSeq" id="WP_184243601.1">
    <property type="nucleotide sequence ID" value="NZ_JACHLR010000005.1"/>
</dbReference>
<dbReference type="InterPro" id="IPR041459">
    <property type="entry name" value="MPTase-PolyVal"/>
</dbReference>
<dbReference type="InterPro" id="IPR017113">
    <property type="entry name" value="Antirestriction_ArdC"/>
</dbReference>
<keyword evidence="4" id="KW-1185">Reference proteome</keyword>
<name>A0A7W7K8I1_9SPHN</name>
<evidence type="ECO:0000313" key="4">
    <source>
        <dbReference type="Proteomes" id="UP000555448"/>
    </source>
</evidence>
<proteinExistence type="predicted"/>
<gene>
    <name evidence="3" type="ORF">HNO88_001480</name>
</gene>
<accession>A0A7W7K8I1</accession>
<dbReference type="InterPro" id="IPR013610">
    <property type="entry name" value="ArdC_N"/>
</dbReference>
<dbReference type="GO" id="GO:0003697">
    <property type="term" value="F:single-stranded DNA binding"/>
    <property type="evidence" value="ECO:0007669"/>
    <property type="project" value="InterPro"/>
</dbReference>
<feature type="domain" description="Polyvalent protein metallopeptidase" evidence="2">
    <location>
        <begin position="155"/>
        <end position="285"/>
    </location>
</feature>
<dbReference type="Proteomes" id="UP000555448">
    <property type="component" value="Unassembled WGS sequence"/>
</dbReference>
<dbReference type="Pfam" id="PF08401">
    <property type="entry name" value="ArdcN"/>
    <property type="match status" value="1"/>
</dbReference>
<dbReference type="Pfam" id="PF18818">
    <property type="entry name" value="MPTase-PolyVal"/>
    <property type="match status" value="1"/>
</dbReference>
<sequence length="306" mass="33825">MTTKSTTRFDVYEAITNQIVSAIEAGAGQVQLPWHRKGSAICRPVNVASKNAYRGVNTVALWAAADARGYEQGIWGTYRQWQERDAQVRKGEKSSLIIFYKEFENDESAGEGNSTDENPRRFVAKASYVFNIAQVDEYATPEVSQPVAQIDPIDAAERLIAATGADIRIGGDSAYFAPASDYIVMPDKHRFIGTDTSTATQGWYSTLLHELTHWSGHKTRLNRELNERFGSDAYAMEEMIAELGAAFLCGDLGISAEPRPDHAAYIDNWLRILKSDRKAIFTAASAANKAAEYLANLSNIERKEAA</sequence>
<dbReference type="EMBL" id="JACHLR010000005">
    <property type="protein sequence ID" value="MBB4858161.1"/>
    <property type="molecule type" value="Genomic_DNA"/>
</dbReference>
<protein>
    <submittedName>
        <fullName evidence="3">Antirestriction protein ArdC</fullName>
    </submittedName>
</protein>
<comment type="caution">
    <text evidence="3">The sequence shown here is derived from an EMBL/GenBank/DDBJ whole genome shotgun (WGS) entry which is preliminary data.</text>
</comment>
<feature type="domain" description="N-terminal" evidence="1">
    <location>
        <begin position="10"/>
        <end position="130"/>
    </location>
</feature>
<organism evidence="3 4">
    <name type="scientific">Novosphingobium chloroacetimidivorans</name>
    <dbReference type="NCBI Taxonomy" id="1428314"/>
    <lineage>
        <taxon>Bacteria</taxon>
        <taxon>Pseudomonadati</taxon>
        <taxon>Pseudomonadota</taxon>
        <taxon>Alphaproteobacteria</taxon>
        <taxon>Sphingomonadales</taxon>
        <taxon>Sphingomonadaceae</taxon>
        <taxon>Novosphingobium</taxon>
    </lineage>
</organism>
<evidence type="ECO:0000259" key="2">
    <source>
        <dbReference type="Pfam" id="PF18818"/>
    </source>
</evidence>
<reference evidence="3 4" key="1">
    <citation type="submission" date="2020-08" db="EMBL/GenBank/DDBJ databases">
        <title>Functional genomics of gut bacteria from endangered species of beetles.</title>
        <authorList>
            <person name="Carlos-Shanley C."/>
        </authorList>
    </citation>
    <scope>NUCLEOTIDE SEQUENCE [LARGE SCALE GENOMIC DNA]</scope>
    <source>
        <strain evidence="3 4">S00245</strain>
    </source>
</reference>
<evidence type="ECO:0000313" key="3">
    <source>
        <dbReference type="EMBL" id="MBB4858161.1"/>
    </source>
</evidence>